<feature type="transmembrane region" description="Helical" evidence="1">
    <location>
        <begin position="12"/>
        <end position="30"/>
    </location>
</feature>
<feature type="transmembrane region" description="Helical" evidence="1">
    <location>
        <begin position="95"/>
        <end position="116"/>
    </location>
</feature>
<feature type="transmembrane region" description="Helical" evidence="1">
    <location>
        <begin position="308"/>
        <end position="329"/>
    </location>
</feature>
<keyword evidence="1" id="KW-0812">Transmembrane</keyword>
<dbReference type="InterPro" id="IPR002656">
    <property type="entry name" value="Acyl_transf_3_dom"/>
</dbReference>
<protein>
    <recommendedName>
        <fullName evidence="2">Acyltransferase 3 domain-containing protein</fullName>
    </recommendedName>
</protein>
<organism evidence="3">
    <name type="scientific">Octactis speculum</name>
    <dbReference type="NCBI Taxonomy" id="3111310"/>
    <lineage>
        <taxon>Eukaryota</taxon>
        <taxon>Sar</taxon>
        <taxon>Stramenopiles</taxon>
        <taxon>Ochrophyta</taxon>
        <taxon>Dictyochophyceae</taxon>
        <taxon>Dictyochales</taxon>
        <taxon>Dictyochaceae</taxon>
        <taxon>Octactis</taxon>
    </lineage>
</organism>
<dbReference type="AlphaFoldDB" id="A0A7S2CU68"/>
<feature type="transmembrane region" description="Helical" evidence="1">
    <location>
        <begin position="241"/>
        <end position="260"/>
    </location>
</feature>
<dbReference type="PANTHER" id="PTHR36927">
    <property type="entry name" value="BLR4337 PROTEIN"/>
    <property type="match status" value="1"/>
</dbReference>
<dbReference type="InterPro" id="IPR050623">
    <property type="entry name" value="Glucan_succinyl_AcylTrfase"/>
</dbReference>
<reference evidence="3" key="1">
    <citation type="submission" date="2021-01" db="EMBL/GenBank/DDBJ databases">
        <authorList>
            <person name="Corre E."/>
            <person name="Pelletier E."/>
            <person name="Niang G."/>
            <person name="Scheremetjew M."/>
            <person name="Finn R."/>
            <person name="Kale V."/>
            <person name="Holt S."/>
            <person name="Cochrane G."/>
            <person name="Meng A."/>
            <person name="Brown T."/>
            <person name="Cohen L."/>
        </authorList>
    </citation>
    <scope>NUCLEOTIDE SEQUENCE</scope>
    <source>
        <strain evidence="3">CCMP1381</strain>
    </source>
</reference>
<feature type="transmembrane region" description="Helical" evidence="1">
    <location>
        <begin position="266"/>
        <end position="288"/>
    </location>
</feature>
<dbReference type="PANTHER" id="PTHR36927:SF4">
    <property type="entry name" value="BLR5718 PROTEIN"/>
    <property type="match status" value="1"/>
</dbReference>
<feature type="transmembrane region" description="Helical" evidence="1">
    <location>
        <begin position="174"/>
        <end position="193"/>
    </location>
</feature>
<feature type="transmembrane region" description="Helical" evidence="1">
    <location>
        <begin position="410"/>
        <end position="432"/>
    </location>
</feature>
<accession>A0A7S2CU68</accession>
<dbReference type="EMBL" id="HBGS01033168">
    <property type="protein sequence ID" value="CAD9435196.1"/>
    <property type="molecule type" value="Transcribed_RNA"/>
</dbReference>
<feature type="transmembrane region" description="Helical" evidence="1">
    <location>
        <begin position="136"/>
        <end position="153"/>
    </location>
</feature>
<feature type="domain" description="Acyltransferase 3" evidence="2">
    <location>
        <begin position="87"/>
        <end position="451"/>
    </location>
</feature>
<dbReference type="GO" id="GO:0016747">
    <property type="term" value="F:acyltransferase activity, transferring groups other than amino-acyl groups"/>
    <property type="evidence" value="ECO:0007669"/>
    <property type="project" value="InterPro"/>
</dbReference>
<sequence length="507" mass="57287">MSSCICSTGDLIVWVILCVLLVISVTVTISLGPTPFCIILAIGIFCFCIFLHPSRNSNRVHRKAHADKTTSAVSSVANPANKEERIGYLDNLKSALTLFVVLHHVSGMFAGSGWYWTISIGNYHQFFNQIGGPFMMMNQAYFISLFFFISAYLTPSSFDRKTKWPFLMGKFWRLGWPFLVYLFIAGPCLNLVIQVIADGNASEFSYAPDAGPVWFVAWLLILNMAYCLFGDPGWTMPFPRMSTLVLLGVFLGLVNVALMSTGMTNFMFMPISFGSLPFVILNFTGGILAKRNNWLDIIHNLEHGTILFVRLFTVGFALVLYGFGFFCFVEERKEFDFWIPTNEGDDGNYDDEEEADLSISTVDIISFIILNMLFGIFCFTCSITAIHLFSKNLKSTGPYSKYFSEASYTVYLIHGWTITLVGWSWFLILGAMGDEVHWRSNSRHSNSEIKSTWSEVNWRANSRASSTEIESTWLIFSGFVYTAVLSNLITWPIAHEIRKLPVLKTML</sequence>
<feature type="transmembrane region" description="Helical" evidence="1">
    <location>
        <begin position="364"/>
        <end position="389"/>
    </location>
</feature>
<keyword evidence="1" id="KW-0472">Membrane</keyword>
<evidence type="ECO:0000256" key="1">
    <source>
        <dbReference type="SAM" id="Phobius"/>
    </source>
</evidence>
<feature type="transmembrane region" description="Helical" evidence="1">
    <location>
        <begin position="473"/>
        <end position="494"/>
    </location>
</feature>
<evidence type="ECO:0000313" key="3">
    <source>
        <dbReference type="EMBL" id="CAD9435196.1"/>
    </source>
</evidence>
<dbReference type="Pfam" id="PF01757">
    <property type="entry name" value="Acyl_transf_3"/>
    <property type="match status" value="1"/>
</dbReference>
<gene>
    <name evidence="3" type="ORF">DSPE1174_LOCUS17083</name>
</gene>
<feature type="transmembrane region" description="Helical" evidence="1">
    <location>
        <begin position="213"/>
        <end position="229"/>
    </location>
</feature>
<feature type="transmembrane region" description="Helical" evidence="1">
    <location>
        <begin position="36"/>
        <end position="53"/>
    </location>
</feature>
<name>A0A7S2CU68_9STRA</name>
<keyword evidence="1" id="KW-1133">Transmembrane helix</keyword>
<proteinExistence type="predicted"/>
<evidence type="ECO:0000259" key="2">
    <source>
        <dbReference type="Pfam" id="PF01757"/>
    </source>
</evidence>